<sequence>MTDLDEQIADKELQIEIKQMEMQILQKELFLLKKKRVSLQTGGESSSTQEIESDKITGDKTLLAEAEKVESSKTTGNKMRIPAEVGKIESSKSTGEKIQKETLIAVAENIPCPNRQQDIQSPPQEQLFGINTSFAGTKFYVIFDGPHRGYYTNWTQVEPLVKNKPYKHKSFKTYTEAQKSFEDFHKIKGQSPTPFKQLFDHSQLVFSPGYMQKDIRSRPRMPQFRPPINDSLKATMSYKTAATSSNPPKIPDRFKVLGKIPEKKEDLVITDIRLEDFITLQEEARTIGETAPEKNYLGTLDKKYGQFIFLEGADPQMVRTAFHCGLIKLIIPGPNFEELQLIDDKLLQSLKDFRKYVIKSPDTFMILRFNSTIPFWDENNVLIRGYHHIQIRTTQQVEIDQPIEGQSHCVSPILLKDWRSLSFQRVITGLKFFNGESKVKVNHSSKFILMTSKTSSIISAEGIKSICKFEGTFYNRINSPTHYDGHMCPALRSSLGKNHRCEFCKKTEEADKEKEKEKSIDDLVDAEIAGLESSNSPADSAYQSD</sequence>
<dbReference type="Proteomes" id="UP001604336">
    <property type="component" value="Unassembled WGS sequence"/>
</dbReference>
<dbReference type="EMBL" id="JBFOLK010000014">
    <property type="protein sequence ID" value="KAL2460908.1"/>
    <property type="molecule type" value="Genomic_DNA"/>
</dbReference>
<evidence type="ECO:0000313" key="4">
    <source>
        <dbReference type="Proteomes" id="UP001604336"/>
    </source>
</evidence>
<evidence type="ECO:0000259" key="2">
    <source>
        <dbReference type="Pfam" id="PF01693"/>
    </source>
</evidence>
<feature type="domain" description="Ribonuclease H1 N-terminal" evidence="2">
    <location>
        <begin position="138"/>
        <end position="179"/>
    </location>
</feature>
<dbReference type="SUPFAM" id="SSF55658">
    <property type="entry name" value="L9 N-domain-like"/>
    <property type="match status" value="1"/>
</dbReference>
<organism evidence="3 4">
    <name type="scientific">Abeliophyllum distichum</name>
    <dbReference type="NCBI Taxonomy" id="126358"/>
    <lineage>
        <taxon>Eukaryota</taxon>
        <taxon>Viridiplantae</taxon>
        <taxon>Streptophyta</taxon>
        <taxon>Embryophyta</taxon>
        <taxon>Tracheophyta</taxon>
        <taxon>Spermatophyta</taxon>
        <taxon>Magnoliopsida</taxon>
        <taxon>eudicotyledons</taxon>
        <taxon>Gunneridae</taxon>
        <taxon>Pentapetalae</taxon>
        <taxon>asterids</taxon>
        <taxon>lamiids</taxon>
        <taxon>Lamiales</taxon>
        <taxon>Oleaceae</taxon>
        <taxon>Forsythieae</taxon>
        <taxon>Abeliophyllum</taxon>
    </lineage>
</organism>
<feature type="coiled-coil region" evidence="1">
    <location>
        <begin position="1"/>
        <end position="28"/>
    </location>
</feature>
<dbReference type="InterPro" id="IPR037056">
    <property type="entry name" value="RNase_H1_N_sf"/>
</dbReference>
<dbReference type="InterPro" id="IPR011320">
    <property type="entry name" value="RNase_H1_N"/>
</dbReference>
<evidence type="ECO:0000256" key="1">
    <source>
        <dbReference type="SAM" id="Coils"/>
    </source>
</evidence>
<accession>A0ABD1PAI2</accession>
<gene>
    <name evidence="3" type="ORF">Adt_44328</name>
</gene>
<dbReference type="Gene3D" id="3.40.970.10">
    <property type="entry name" value="Ribonuclease H1, N-terminal domain"/>
    <property type="match status" value="1"/>
</dbReference>
<proteinExistence type="predicted"/>
<evidence type="ECO:0000313" key="3">
    <source>
        <dbReference type="EMBL" id="KAL2460908.1"/>
    </source>
</evidence>
<protein>
    <recommendedName>
        <fullName evidence="2">Ribonuclease H1 N-terminal domain-containing protein</fullName>
    </recommendedName>
</protein>
<dbReference type="InterPro" id="IPR009027">
    <property type="entry name" value="Ribosomal_bL9/RNase_H1_N"/>
</dbReference>
<comment type="caution">
    <text evidence="3">The sequence shown here is derived from an EMBL/GenBank/DDBJ whole genome shotgun (WGS) entry which is preliminary data.</text>
</comment>
<name>A0ABD1PAI2_9LAMI</name>
<dbReference type="AlphaFoldDB" id="A0ABD1PAI2"/>
<reference evidence="4" key="1">
    <citation type="submission" date="2024-07" db="EMBL/GenBank/DDBJ databases">
        <title>Two chromosome-level genome assemblies of Korean endemic species Abeliophyllum distichum and Forsythia ovata (Oleaceae).</title>
        <authorList>
            <person name="Jang H."/>
        </authorList>
    </citation>
    <scope>NUCLEOTIDE SEQUENCE [LARGE SCALE GENOMIC DNA]</scope>
</reference>
<keyword evidence="1" id="KW-0175">Coiled coil</keyword>
<dbReference type="Pfam" id="PF01693">
    <property type="entry name" value="Cauli_VI"/>
    <property type="match status" value="1"/>
</dbReference>
<keyword evidence="4" id="KW-1185">Reference proteome</keyword>